<dbReference type="Gene3D" id="1.10.530.10">
    <property type="match status" value="1"/>
</dbReference>
<dbReference type="InterPro" id="IPR051794">
    <property type="entry name" value="PG_Endopeptidase_C40"/>
</dbReference>
<accession>E3IYN3</accession>
<dbReference type="Pfam" id="PF00877">
    <property type="entry name" value="NLPC_P60"/>
    <property type="match status" value="1"/>
</dbReference>
<dbReference type="PROSITE" id="PS51935">
    <property type="entry name" value="NLPC_P60"/>
    <property type="match status" value="1"/>
</dbReference>
<dbReference type="EMBL" id="CP002299">
    <property type="protein sequence ID" value="ADP85104.1"/>
    <property type="molecule type" value="Genomic_DNA"/>
</dbReference>
<keyword evidence="4" id="KW-0788">Thiol protease</keyword>
<dbReference type="KEGG" id="fri:FraEuI1c_7139"/>
<evidence type="ECO:0000256" key="5">
    <source>
        <dbReference type="SAM" id="Phobius"/>
    </source>
</evidence>
<evidence type="ECO:0000313" key="8">
    <source>
        <dbReference type="Proteomes" id="UP000002484"/>
    </source>
</evidence>
<dbReference type="eggNOG" id="COG0741">
    <property type="taxonomic scope" value="Bacteria"/>
</dbReference>
<keyword evidence="5" id="KW-1133">Transmembrane helix</keyword>
<dbReference type="CDD" id="cd13399">
    <property type="entry name" value="Slt35-like"/>
    <property type="match status" value="1"/>
</dbReference>
<keyword evidence="5" id="KW-0472">Membrane</keyword>
<dbReference type="HOGENOM" id="CLU_054383_0_1_11"/>
<dbReference type="InterPro" id="IPR000064">
    <property type="entry name" value="NLP_P60_dom"/>
</dbReference>
<dbReference type="AlphaFoldDB" id="E3IYN3"/>
<evidence type="ECO:0000256" key="4">
    <source>
        <dbReference type="ARBA" id="ARBA00022807"/>
    </source>
</evidence>
<dbReference type="RefSeq" id="WP_013428215.1">
    <property type="nucleotide sequence ID" value="NC_014666.1"/>
</dbReference>
<keyword evidence="2" id="KW-0645">Protease</keyword>
<reference evidence="7 8" key="1">
    <citation type="submission" date="2010-10" db="EMBL/GenBank/DDBJ databases">
        <title>Complete sequence of Frankia sp. EuI1c.</title>
        <authorList>
            <consortium name="US DOE Joint Genome Institute"/>
            <person name="Lucas S."/>
            <person name="Copeland A."/>
            <person name="Lapidus A."/>
            <person name="Cheng J.-F."/>
            <person name="Bruce D."/>
            <person name="Goodwin L."/>
            <person name="Pitluck S."/>
            <person name="Chertkov O."/>
            <person name="Detter J.C."/>
            <person name="Han C."/>
            <person name="Tapia R."/>
            <person name="Land M."/>
            <person name="Hauser L."/>
            <person name="Jeffries C."/>
            <person name="Kyrpides N."/>
            <person name="Ivanova N."/>
            <person name="Mikhailova N."/>
            <person name="Beauchemin N."/>
            <person name="Sen A."/>
            <person name="Sur S.A."/>
            <person name="Gtari M."/>
            <person name="Wall L."/>
            <person name="Tisa L."/>
            <person name="Woyke T."/>
        </authorList>
    </citation>
    <scope>NUCLEOTIDE SEQUENCE [LARGE SCALE GENOMIC DNA]</scope>
    <source>
        <strain evidence="8">DSM 45817 / CECT 9037 / EuI1c</strain>
    </source>
</reference>
<comment type="similarity">
    <text evidence="1">Belongs to the peptidase C40 family.</text>
</comment>
<evidence type="ECO:0000256" key="1">
    <source>
        <dbReference type="ARBA" id="ARBA00007074"/>
    </source>
</evidence>
<dbReference type="Gene3D" id="3.90.1720.10">
    <property type="entry name" value="endopeptidase domain like (from Nostoc punctiforme)"/>
    <property type="match status" value="1"/>
</dbReference>
<dbReference type="InterPro" id="IPR008258">
    <property type="entry name" value="Transglycosylase_SLT_dom_1"/>
</dbReference>
<organism evidence="7 8">
    <name type="scientific">Pseudofrankia inefficax (strain DSM 45817 / CECT 9037 / DDB 130130 / EuI1c)</name>
    <name type="common">Frankia inefficax</name>
    <dbReference type="NCBI Taxonomy" id="298654"/>
    <lineage>
        <taxon>Bacteria</taxon>
        <taxon>Bacillati</taxon>
        <taxon>Actinomycetota</taxon>
        <taxon>Actinomycetes</taxon>
        <taxon>Frankiales</taxon>
        <taxon>Frankiaceae</taxon>
        <taxon>Pseudofrankia</taxon>
    </lineage>
</organism>
<keyword evidence="8" id="KW-1185">Reference proteome</keyword>
<dbReference type="InParanoid" id="E3IYN3"/>
<dbReference type="SUPFAM" id="SSF53955">
    <property type="entry name" value="Lysozyme-like"/>
    <property type="match status" value="1"/>
</dbReference>
<evidence type="ECO:0000259" key="6">
    <source>
        <dbReference type="PROSITE" id="PS51935"/>
    </source>
</evidence>
<feature type="domain" description="NlpC/P60" evidence="6">
    <location>
        <begin position="205"/>
        <end position="331"/>
    </location>
</feature>
<dbReference type="InterPro" id="IPR038765">
    <property type="entry name" value="Papain-like_cys_pep_sf"/>
</dbReference>
<keyword evidence="3" id="KW-0378">Hydrolase</keyword>
<feature type="transmembrane region" description="Helical" evidence="5">
    <location>
        <begin position="12"/>
        <end position="38"/>
    </location>
</feature>
<dbReference type="eggNOG" id="COG0791">
    <property type="taxonomic scope" value="Bacteria"/>
</dbReference>
<evidence type="ECO:0000313" key="7">
    <source>
        <dbReference type="EMBL" id="ADP85104.1"/>
    </source>
</evidence>
<sequence length="331" mass="33800">MARGRLGGRRWMMWLGGGTFVAVGGMMLFICLVVLLIAGPFLGGSDNNGPHTIVNSKGIPAEYLDLIVSAANNAGCPEVTPALLAAQLYQESGFNPRASSPVGAMGIAQFMPGTWATHGGGGDVWNPADAIPAAARYDCAVAASVAAVPGSGQEKMLAAYNAGPGAVLAFSGLPPFPETRNYVRTILAKAREYGDDLAAGAVVSAEAVGPVVAFMRSQVGKAYVWGSVGPDTWDCSSLVQAAYRAIGVQLPRVTTEQLAAGPQVSGADIQPGDLLFTPGSDGTVAAPGHVGMYVGDGQVIDAKGARWGVVVSDISAWTTVVAVTRPLAAKT</sequence>
<keyword evidence="5" id="KW-0812">Transmembrane</keyword>
<dbReference type="STRING" id="298654.FraEuI1c_7139"/>
<dbReference type="SUPFAM" id="SSF54001">
    <property type="entry name" value="Cysteine proteinases"/>
    <property type="match status" value="1"/>
</dbReference>
<dbReference type="GO" id="GO:0008234">
    <property type="term" value="F:cysteine-type peptidase activity"/>
    <property type="evidence" value="ECO:0007669"/>
    <property type="project" value="UniProtKB-KW"/>
</dbReference>
<gene>
    <name evidence="7" type="ordered locus">FraEuI1c_7139</name>
</gene>
<dbReference type="PANTHER" id="PTHR47359">
    <property type="entry name" value="PEPTIDOGLYCAN DL-ENDOPEPTIDASE CWLO"/>
    <property type="match status" value="1"/>
</dbReference>
<dbReference type="Pfam" id="PF01464">
    <property type="entry name" value="SLT"/>
    <property type="match status" value="1"/>
</dbReference>
<dbReference type="PANTHER" id="PTHR47359:SF3">
    <property type="entry name" value="NLP_P60 DOMAIN-CONTAINING PROTEIN-RELATED"/>
    <property type="match status" value="1"/>
</dbReference>
<dbReference type="GO" id="GO:0006508">
    <property type="term" value="P:proteolysis"/>
    <property type="evidence" value="ECO:0007669"/>
    <property type="project" value="UniProtKB-KW"/>
</dbReference>
<dbReference type="Proteomes" id="UP000002484">
    <property type="component" value="Chromosome"/>
</dbReference>
<dbReference type="CAZy" id="GH23">
    <property type="family name" value="Glycoside Hydrolase Family 23"/>
</dbReference>
<proteinExistence type="inferred from homology"/>
<evidence type="ECO:0000256" key="2">
    <source>
        <dbReference type="ARBA" id="ARBA00022670"/>
    </source>
</evidence>
<protein>
    <submittedName>
        <fullName evidence="7">NLP/P60 protein</fullName>
    </submittedName>
</protein>
<name>E3IYN3_PSEI1</name>
<dbReference type="InterPro" id="IPR023346">
    <property type="entry name" value="Lysozyme-like_dom_sf"/>
</dbReference>
<evidence type="ECO:0000256" key="3">
    <source>
        <dbReference type="ARBA" id="ARBA00022801"/>
    </source>
</evidence>